<comment type="caution">
    <text evidence="1">The sequence shown here is derived from an EMBL/GenBank/DDBJ whole genome shotgun (WGS) entry which is preliminary data.</text>
</comment>
<evidence type="ECO:0000313" key="1">
    <source>
        <dbReference type="EMBL" id="KAK5098079.1"/>
    </source>
</evidence>
<dbReference type="Proteomes" id="UP001345013">
    <property type="component" value="Unassembled WGS sequence"/>
</dbReference>
<sequence>MDLLDLPPEILRLIVQHCYEPWAIRVHRLHDAPGRLKIEGVPSGSLLRICRPLHELAKEMEVRSFTGRLHLEEKSSGIGLTYESSVGSRNRGLKPGPRLDWVRKNVRTIRFINPGINPAKWKFHRHLHHFTEFPNLKTIELDCRWPYHFAVHNVDSAEDFLCRREGRLDREMDYRHSFFLSCERFLHLCVCDGIAVTVIRAMGLREGNEKCQAVVVAVNYVEGEPGQLVLDWNSLKTVSAPIVGWPHNIWPTVKALQI</sequence>
<protein>
    <submittedName>
        <fullName evidence="1">Uncharacterized protein</fullName>
    </submittedName>
</protein>
<gene>
    <name evidence="1" type="ORF">LTR24_001900</name>
</gene>
<name>A0ABR0KJ45_9EURO</name>
<reference evidence="1 2" key="1">
    <citation type="submission" date="2023-08" db="EMBL/GenBank/DDBJ databases">
        <title>Black Yeasts Isolated from many extreme environments.</title>
        <authorList>
            <person name="Coleine C."/>
            <person name="Stajich J.E."/>
            <person name="Selbmann L."/>
        </authorList>
    </citation>
    <scope>NUCLEOTIDE SEQUENCE [LARGE SCALE GENOMIC DNA]</scope>
    <source>
        <strain evidence="1 2">CCFEE 5885</strain>
    </source>
</reference>
<accession>A0ABR0KJ45</accession>
<evidence type="ECO:0000313" key="2">
    <source>
        <dbReference type="Proteomes" id="UP001345013"/>
    </source>
</evidence>
<proteinExistence type="predicted"/>
<dbReference type="EMBL" id="JAVRRG010000015">
    <property type="protein sequence ID" value="KAK5098079.1"/>
    <property type="molecule type" value="Genomic_DNA"/>
</dbReference>
<keyword evidence="2" id="KW-1185">Reference proteome</keyword>
<organism evidence="1 2">
    <name type="scientific">Lithohypha guttulata</name>
    <dbReference type="NCBI Taxonomy" id="1690604"/>
    <lineage>
        <taxon>Eukaryota</taxon>
        <taxon>Fungi</taxon>
        <taxon>Dikarya</taxon>
        <taxon>Ascomycota</taxon>
        <taxon>Pezizomycotina</taxon>
        <taxon>Eurotiomycetes</taxon>
        <taxon>Chaetothyriomycetidae</taxon>
        <taxon>Chaetothyriales</taxon>
        <taxon>Trichomeriaceae</taxon>
        <taxon>Lithohypha</taxon>
    </lineage>
</organism>